<proteinExistence type="predicted"/>
<accession>A0A1S2V7V7</accession>
<evidence type="ECO:0000313" key="2">
    <source>
        <dbReference type="Proteomes" id="UP000181661"/>
    </source>
</evidence>
<gene>
    <name evidence="1" type="ORF">BFL40_06275</name>
</gene>
<organism evidence="1 2">
    <name type="scientific">Pseudomonas costantinii</name>
    <dbReference type="NCBI Taxonomy" id="168469"/>
    <lineage>
        <taxon>Bacteria</taxon>
        <taxon>Pseudomonadati</taxon>
        <taxon>Pseudomonadota</taxon>
        <taxon>Gammaproteobacteria</taxon>
        <taxon>Pseudomonadales</taxon>
        <taxon>Pseudomonadaceae</taxon>
        <taxon>Pseudomonas</taxon>
    </lineage>
</organism>
<sequence length="183" mass="20461">MAVDIQKAYLQGQQVISAVGNLSPFFLLNGYTAMVNQNNSDALNNLWIVVEQVTEYLWVHRYEKSKVNSSSVVVKRHAELKKQRSLDRVSSKHELLGLSGIINSPCLEALNKARLKRNLLVHAGEVPNLQVVIDLWMVLPDLLEKSSGVEPLGIRALNGVFDNDWAGPVNTNFDEWEEIAAKV</sequence>
<evidence type="ECO:0000313" key="1">
    <source>
        <dbReference type="EMBL" id="OIN54306.1"/>
    </source>
</evidence>
<dbReference type="Proteomes" id="UP000181661">
    <property type="component" value="Unassembled WGS sequence"/>
</dbReference>
<comment type="caution">
    <text evidence="1">The sequence shown here is derived from an EMBL/GenBank/DDBJ whole genome shotgun (WGS) entry which is preliminary data.</text>
</comment>
<reference evidence="1 2" key="1">
    <citation type="submission" date="2016-08" db="EMBL/GenBank/DDBJ databases">
        <title>Draft genome sequence of Pseudomonas costantinii LMG 22119, type strain isolated from cultivated mushroom (Agaricus bisporus) sporophores.</title>
        <authorList>
            <person name="Tambong J.T."/>
        </authorList>
    </citation>
    <scope>NUCLEOTIDE SEQUENCE [LARGE SCALE GENOMIC DNA]</scope>
    <source>
        <strain evidence="1 2">LMG 22119</strain>
    </source>
</reference>
<evidence type="ECO:0008006" key="3">
    <source>
        <dbReference type="Google" id="ProtNLM"/>
    </source>
</evidence>
<protein>
    <recommendedName>
        <fullName evidence="3">Apea-like HEPN domain-containing protein</fullName>
    </recommendedName>
</protein>
<name>A0A1S2V7V7_9PSED</name>
<dbReference type="AlphaFoldDB" id="A0A1S2V7V7"/>
<dbReference type="EMBL" id="MDDR01000007">
    <property type="protein sequence ID" value="OIN54306.1"/>
    <property type="molecule type" value="Genomic_DNA"/>
</dbReference>